<protein>
    <submittedName>
        <fullName evidence="1">Uncharacterized protein</fullName>
    </submittedName>
</protein>
<dbReference type="EMBL" id="KQ247760">
    <property type="protein sequence ID" value="KNC71983.1"/>
    <property type="molecule type" value="Genomic_DNA"/>
</dbReference>
<name>A0A0L0F759_9EUKA</name>
<accession>A0A0L0F759</accession>
<sequence>RWLSTYDDDRQLVTDIEVSHEHSLTGRDFQADASESFDVDHDPDSKYPTVKCKVYVVQLWDCGYVVV</sequence>
<evidence type="ECO:0000313" key="2">
    <source>
        <dbReference type="Proteomes" id="UP000054560"/>
    </source>
</evidence>
<proteinExistence type="predicted"/>
<dbReference type="RefSeq" id="XP_014145885.1">
    <property type="nucleotide sequence ID" value="XM_014290410.1"/>
</dbReference>
<dbReference type="AlphaFoldDB" id="A0A0L0F759"/>
<reference evidence="1 2" key="1">
    <citation type="submission" date="2011-02" db="EMBL/GenBank/DDBJ databases">
        <title>The Genome Sequence of Sphaeroforma arctica JP610.</title>
        <authorList>
            <consortium name="The Broad Institute Genome Sequencing Platform"/>
            <person name="Russ C."/>
            <person name="Cuomo C."/>
            <person name="Young S.K."/>
            <person name="Zeng Q."/>
            <person name="Gargeya S."/>
            <person name="Alvarado L."/>
            <person name="Berlin A."/>
            <person name="Chapman S.B."/>
            <person name="Chen Z."/>
            <person name="Freedman E."/>
            <person name="Gellesch M."/>
            <person name="Goldberg J."/>
            <person name="Griggs A."/>
            <person name="Gujja S."/>
            <person name="Heilman E."/>
            <person name="Heiman D."/>
            <person name="Howarth C."/>
            <person name="Mehta T."/>
            <person name="Neiman D."/>
            <person name="Pearson M."/>
            <person name="Roberts A."/>
            <person name="Saif S."/>
            <person name="Shea T."/>
            <person name="Shenoy N."/>
            <person name="Sisk P."/>
            <person name="Stolte C."/>
            <person name="Sykes S."/>
            <person name="White J."/>
            <person name="Yandava C."/>
            <person name="Burger G."/>
            <person name="Gray M.W."/>
            <person name="Holland P.W.H."/>
            <person name="King N."/>
            <person name="Lang F.B.F."/>
            <person name="Roger A.J."/>
            <person name="Ruiz-Trillo I."/>
            <person name="Haas B."/>
            <person name="Nusbaum C."/>
            <person name="Birren B."/>
        </authorList>
    </citation>
    <scope>NUCLEOTIDE SEQUENCE [LARGE SCALE GENOMIC DNA]</scope>
    <source>
        <strain evidence="1 2">JP610</strain>
    </source>
</reference>
<evidence type="ECO:0000313" key="1">
    <source>
        <dbReference type="EMBL" id="KNC71983.1"/>
    </source>
</evidence>
<keyword evidence="2" id="KW-1185">Reference proteome</keyword>
<organism evidence="1 2">
    <name type="scientific">Sphaeroforma arctica JP610</name>
    <dbReference type="NCBI Taxonomy" id="667725"/>
    <lineage>
        <taxon>Eukaryota</taxon>
        <taxon>Ichthyosporea</taxon>
        <taxon>Ichthyophonida</taxon>
        <taxon>Sphaeroforma</taxon>
    </lineage>
</organism>
<feature type="non-terminal residue" evidence="1">
    <location>
        <position position="1"/>
    </location>
</feature>
<dbReference type="GeneID" id="25915972"/>
<dbReference type="Proteomes" id="UP000054560">
    <property type="component" value="Unassembled WGS sequence"/>
</dbReference>
<gene>
    <name evidence="1" type="ORF">SARC_15468</name>
</gene>